<feature type="compositionally biased region" description="Basic and acidic residues" evidence="1">
    <location>
        <begin position="674"/>
        <end position="692"/>
    </location>
</feature>
<feature type="region of interest" description="Disordered" evidence="1">
    <location>
        <begin position="674"/>
        <end position="895"/>
    </location>
</feature>
<dbReference type="Proteomes" id="UP000235965">
    <property type="component" value="Unassembled WGS sequence"/>
</dbReference>
<dbReference type="InterPro" id="IPR031962">
    <property type="entry name" value="DUF4781"/>
</dbReference>
<keyword evidence="4" id="KW-1185">Reference proteome</keyword>
<reference evidence="3 4" key="1">
    <citation type="submission" date="2017-12" db="EMBL/GenBank/DDBJ databases">
        <title>Hemimetabolous genomes reveal molecular basis of termite eusociality.</title>
        <authorList>
            <person name="Harrison M.C."/>
            <person name="Jongepier E."/>
            <person name="Robertson H.M."/>
            <person name="Arning N."/>
            <person name="Bitard-Feildel T."/>
            <person name="Chao H."/>
            <person name="Childers C.P."/>
            <person name="Dinh H."/>
            <person name="Doddapaneni H."/>
            <person name="Dugan S."/>
            <person name="Gowin J."/>
            <person name="Greiner C."/>
            <person name="Han Y."/>
            <person name="Hu H."/>
            <person name="Hughes D.S.T."/>
            <person name="Huylmans A.-K."/>
            <person name="Kemena C."/>
            <person name="Kremer L.P.M."/>
            <person name="Lee S.L."/>
            <person name="Lopez-Ezquerra A."/>
            <person name="Mallet L."/>
            <person name="Monroy-Kuhn J.M."/>
            <person name="Moser A."/>
            <person name="Murali S.C."/>
            <person name="Muzny D.M."/>
            <person name="Otani S."/>
            <person name="Piulachs M.-D."/>
            <person name="Poelchau M."/>
            <person name="Qu J."/>
            <person name="Schaub F."/>
            <person name="Wada-Katsumata A."/>
            <person name="Worley K.C."/>
            <person name="Xie Q."/>
            <person name="Ylla G."/>
            <person name="Poulsen M."/>
            <person name="Gibbs R.A."/>
            <person name="Schal C."/>
            <person name="Richards S."/>
            <person name="Belles X."/>
            <person name="Korb J."/>
            <person name="Bornberg-Bauer E."/>
        </authorList>
    </citation>
    <scope>NUCLEOTIDE SEQUENCE [LARGE SCALE GENOMIC DNA]</scope>
    <source>
        <tissue evidence="3">Whole body</tissue>
    </source>
</reference>
<evidence type="ECO:0000256" key="1">
    <source>
        <dbReference type="SAM" id="MobiDB-lite"/>
    </source>
</evidence>
<dbReference type="Pfam" id="PF16013">
    <property type="entry name" value="DUF4781"/>
    <property type="match status" value="1"/>
</dbReference>
<dbReference type="EMBL" id="NEVH01022635">
    <property type="protein sequence ID" value="PNF18698.1"/>
    <property type="molecule type" value="Genomic_DNA"/>
</dbReference>
<dbReference type="EMBL" id="NEVH01022635">
    <property type="protein sequence ID" value="PNF18699.1"/>
    <property type="molecule type" value="Genomic_DNA"/>
</dbReference>
<name>A0A2J7PQU0_9NEOP</name>
<dbReference type="PANTHER" id="PTHR21115">
    <property type="entry name" value="GH06117P-RELATED"/>
    <property type="match status" value="1"/>
</dbReference>
<accession>A0A2J7PQU0</accession>
<dbReference type="PANTHER" id="PTHR21115:SF0">
    <property type="entry name" value="GH06117P-RELATED"/>
    <property type="match status" value="1"/>
</dbReference>
<gene>
    <name evidence="3" type="ORF">B7P43_G04997</name>
</gene>
<dbReference type="InParanoid" id="A0A2J7PQU0"/>
<sequence length="974" mass="105610">MSDEAKKMAEVAPQTPWEEAVQEEQQCLYEKFGDRDWDCYKCDEEKLLERNLGYAIFGRPDELPESENDFTGYPKEKLTEIRKVSAIIKKHSKDSPECQGSEMLVSTIFVFLNREDQLFPFPVFRIPGCDPKDAKKAGPEKFVDSNCRVYKDWDDFLKSNQLPSGSYCYPRGGVYIGDENDKVILDFGKTPASSFTNTLLSVCDTASSLIMVGGMAVSLTAMFTAVAAPVAAAASAGAIWTGVYGASRSTQTLVDRGRHEQSVGLKDTEARNCWISAASNVLGIASAKGVAYLTKVTQSGEVLGRTGRVMVTALNYGSLAANGLGLFSTFVALCEKHNSEGVTPLEVFQFGSSLLFFSMSAMNTKTASAIIKETQSGIINEFEGSLRSNRHRRMFRRVAKQTQGNDGNSMQGNAKVIRGINHITDKDDFFAGLVRVQKQLSRSGATVSFTDTGLVEINGGLQVHPMDFSEINKAQRQVILDATKKLSERILTRQQFNEEVKTFCREQEIVFRLRRTETIASINKTVSSDTSGKPDGLKNMLSKMDDGQVDTVTSCLWNFAQEHHQKILDISIKLAEGLGFKKTAEFLHIVEFFVQYINEMVNEVEAKYQSDLKNAQSSQGNNFNRAQFDENYHNQGDRRQNFIRVVLTNYNTVEAMGYVKKACQLFMKVALSESRDSVEMEADSNSHVETTGRDQGAGGNSHVETTGRDQGAGGNSHVETTGRDQGAGGNSHVETTGRDQGAGGNSHVETTGRDQGAGGNSHVETTGRDQGAGGNSHVETTGRDQGAGGNSHVETTGRDQGAGGNSHVETTGRDQGAGGNSHVETTGRDQGAGGNSHVETTGRDQGAGGNSHVETTGRDQGAGGNSHVETTGRDQGAGGNSHVETTGRDQGADGNSQLLYKKHRDFINNGDLSDTEVYMIAQEVTGLFLSEGNAELFRDGMVTFVTVIDPHIQPVTVIVNSNKHDATVTASLVL</sequence>
<feature type="domain" description="DUF4781" evidence="2">
    <location>
        <begin position="122"/>
        <end position="421"/>
    </location>
</feature>
<evidence type="ECO:0000313" key="4">
    <source>
        <dbReference type="Proteomes" id="UP000235965"/>
    </source>
</evidence>
<dbReference type="STRING" id="105785.A0A2J7PQU0"/>
<evidence type="ECO:0000313" key="3">
    <source>
        <dbReference type="EMBL" id="PNF18698.1"/>
    </source>
</evidence>
<dbReference type="EMBL" id="NEVH01022635">
    <property type="protein sequence ID" value="PNF18697.1"/>
    <property type="molecule type" value="Genomic_DNA"/>
</dbReference>
<evidence type="ECO:0000259" key="2">
    <source>
        <dbReference type="Pfam" id="PF16013"/>
    </source>
</evidence>
<comment type="caution">
    <text evidence="3">The sequence shown here is derived from an EMBL/GenBank/DDBJ whole genome shotgun (WGS) entry which is preliminary data.</text>
</comment>
<proteinExistence type="predicted"/>
<dbReference type="OrthoDB" id="6512497at2759"/>
<protein>
    <recommendedName>
        <fullName evidence="2">DUF4781 domain-containing protein</fullName>
    </recommendedName>
</protein>
<dbReference type="AlphaFoldDB" id="A0A2J7PQU0"/>
<organism evidence="3 4">
    <name type="scientific">Cryptotermes secundus</name>
    <dbReference type="NCBI Taxonomy" id="105785"/>
    <lineage>
        <taxon>Eukaryota</taxon>
        <taxon>Metazoa</taxon>
        <taxon>Ecdysozoa</taxon>
        <taxon>Arthropoda</taxon>
        <taxon>Hexapoda</taxon>
        <taxon>Insecta</taxon>
        <taxon>Pterygota</taxon>
        <taxon>Neoptera</taxon>
        <taxon>Polyneoptera</taxon>
        <taxon>Dictyoptera</taxon>
        <taxon>Blattodea</taxon>
        <taxon>Blattoidea</taxon>
        <taxon>Termitoidae</taxon>
        <taxon>Kalotermitidae</taxon>
        <taxon>Cryptotermitinae</taxon>
        <taxon>Cryptotermes</taxon>
    </lineage>
</organism>